<evidence type="ECO:0000313" key="8">
    <source>
        <dbReference type="Proteomes" id="UP000286801"/>
    </source>
</evidence>
<dbReference type="AlphaFoldDB" id="A0A432G832"/>
<evidence type="ECO:0000256" key="3">
    <source>
        <dbReference type="PIRNR" id="PIRNR036490"/>
    </source>
</evidence>
<dbReference type="InterPro" id="IPR015590">
    <property type="entry name" value="Aldehyde_DH_dom"/>
</dbReference>
<dbReference type="InterPro" id="IPR016162">
    <property type="entry name" value="Ald_DH_N"/>
</dbReference>
<dbReference type="InterPro" id="IPR016163">
    <property type="entry name" value="Ald_DH_C"/>
</dbReference>
<dbReference type="Pfam" id="PF00171">
    <property type="entry name" value="Aldedh"/>
    <property type="match status" value="2"/>
</dbReference>
<evidence type="ECO:0000256" key="5">
    <source>
        <dbReference type="RuleBase" id="RU003345"/>
    </source>
</evidence>
<evidence type="ECO:0000256" key="2">
    <source>
        <dbReference type="ARBA" id="ARBA00023002"/>
    </source>
</evidence>
<accession>A0A432G832</accession>
<dbReference type="GO" id="GO:0016620">
    <property type="term" value="F:oxidoreductase activity, acting on the aldehyde or oxo group of donors, NAD or NADP as acceptor"/>
    <property type="evidence" value="ECO:0007669"/>
    <property type="project" value="UniProtKB-UniRule"/>
</dbReference>
<dbReference type="FunFam" id="3.40.309.10:FF:000012">
    <property type="entry name" value="Betaine aldehyde dehydrogenase"/>
    <property type="match status" value="1"/>
</dbReference>
<feature type="domain" description="Aldehyde dehydrogenase" evidence="6">
    <location>
        <begin position="545"/>
        <end position="759"/>
    </location>
</feature>
<name>A0A432G832_9DELT</name>
<feature type="domain" description="Aldehyde dehydrogenase" evidence="6">
    <location>
        <begin position="41"/>
        <end position="493"/>
    </location>
</feature>
<proteinExistence type="inferred from homology"/>
<evidence type="ECO:0000256" key="1">
    <source>
        <dbReference type="ARBA" id="ARBA00009986"/>
    </source>
</evidence>
<comment type="caution">
    <text evidence="7">The sequence shown here is derived from an EMBL/GenBank/DDBJ whole genome shotgun (WGS) entry which is preliminary data.</text>
</comment>
<dbReference type="Gene3D" id="3.40.605.10">
    <property type="entry name" value="Aldehyde Dehydrogenase, Chain A, domain 1"/>
    <property type="match status" value="2"/>
</dbReference>
<dbReference type="PROSITE" id="PS00687">
    <property type="entry name" value="ALDEHYDE_DEHYDR_GLU"/>
    <property type="match status" value="1"/>
</dbReference>
<dbReference type="PANTHER" id="PTHR11699">
    <property type="entry name" value="ALDEHYDE DEHYDROGENASE-RELATED"/>
    <property type="match status" value="1"/>
</dbReference>
<dbReference type="PIRSF" id="PIRSF036490">
    <property type="entry name" value="Aldedh_dupl"/>
    <property type="match status" value="1"/>
</dbReference>
<dbReference type="EMBL" id="QNZL01000148">
    <property type="protein sequence ID" value="RTZ79428.1"/>
    <property type="molecule type" value="Genomic_DNA"/>
</dbReference>
<evidence type="ECO:0000313" key="7">
    <source>
        <dbReference type="EMBL" id="RTZ79428.1"/>
    </source>
</evidence>
<evidence type="ECO:0000259" key="6">
    <source>
        <dbReference type="Pfam" id="PF00171"/>
    </source>
</evidence>
<dbReference type="InterPro" id="IPR011408">
    <property type="entry name" value="Aldehyde_DH"/>
</dbReference>
<gene>
    <name evidence="7" type="ORF">DSY97_05405</name>
</gene>
<dbReference type="Gene3D" id="3.40.309.10">
    <property type="entry name" value="Aldehyde Dehydrogenase, Chain A, domain 2"/>
    <property type="match status" value="1"/>
</dbReference>
<reference evidence="7 8" key="1">
    <citation type="submission" date="2018-06" db="EMBL/GenBank/DDBJ databases">
        <title>Combined omics and stable isotope probing to characterize newly discovered Mariana Back-Arc vent microbial communities.</title>
        <authorList>
            <person name="Trembath-Reichert E."/>
            <person name="Huber J.A."/>
        </authorList>
    </citation>
    <scope>NUCLEOTIDE SEQUENCE [LARGE SCALE GENOMIC DNA]</scope>
    <source>
        <strain evidence="7">MAG 63_1</strain>
    </source>
</reference>
<dbReference type="CDD" id="cd07111">
    <property type="entry name" value="ALDH_F16"/>
    <property type="match status" value="1"/>
</dbReference>
<organism evidence="7 8">
    <name type="scientific">SAR324 cluster bacterium</name>
    <dbReference type="NCBI Taxonomy" id="2024889"/>
    <lineage>
        <taxon>Bacteria</taxon>
        <taxon>Deltaproteobacteria</taxon>
        <taxon>SAR324 cluster</taxon>
    </lineage>
</organism>
<dbReference type="Proteomes" id="UP000286801">
    <property type="component" value="Unassembled WGS sequence"/>
</dbReference>
<keyword evidence="2 5" id="KW-0560">Oxidoreductase</keyword>
<feature type="active site" evidence="4">
    <location>
        <position position="266"/>
    </location>
</feature>
<dbReference type="SUPFAM" id="SSF53720">
    <property type="entry name" value="ALDH-like"/>
    <property type="match status" value="2"/>
</dbReference>
<dbReference type="InterPro" id="IPR016161">
    <property type="entry name" value="Ald_DH/histidinol_DH"/>
</dbReference>
<evidence type="ECO:0000256" key="4">
    <source>
        <dbReference type="PROSITE-ProRule" id="PRU10007"/>
    </source>
</evidence>
<dbReference type="FunFam" id="3.40.605.10:FF:000007">
    <property type="entry name" value="NAD/NADP-dependent betaine aldehyde dehydrogenase"/>
    <property type="match status" value="1"/>
</dbReference>
<sequence>MKIIEIFETMEYSPAPENPALALDWLKEHKSKFGLFINGKWCKAKSGKVFSTDNPASGKKLASISEAGKSDVDSAVSAAKRAFPMWKALSGHERARYLYALARQLQKHSRLFAVLETMDNGKTIRETRDIDIPLVIRHFYHHSGWAQLLESEFPEHMAIGPIGQIIPWNFPLLMLSWKVAPALAAGNTVVLKPAEYTSLTALLFAEICSQVGLPPGVFNLVTGPGQTGSLMVNHSDLKKIAFTGSTDVGRLIREATADTDKKLTLELGGKSPFIIFEDADLDSAIEGLVDAIWFNQGQVCCAGSRLLVQESVAEKVIDRLKRRMAKLRVGDPLDKSMDMGAIIAPIQKERIQNLVDQGKKEGAAIWQWEGKLPQNAEKKGDGCYFPPTLFTNVSPASIIAQTEIFGPVLVSMTFRTPDEAVMLANNSAYGLAASVWSENINQALHVAPKLKAGVVWINCTNQFDASVGFGGYRESGYGREGGHEGMFEYLKPKESGISKNQFRISVAKVKASATTALSLDRTAKLYIGGKQARPDSGYSLNVVNADGSLAGEIGDGNRKDIRNAVEAAHKASGWQSSTPHLRAQILYFLAENLETRAVEFKNRITQLTGVTEKQAALEVKTAVSRIFTYAALADKHEGLIHQPPMRGLALALNEPIGVLGLVCPDEAPLLSMLSMLLPAIAMGNSVVLVPSRPFALVATDFYQVLETSDVLSGVVNIVTGDSAKLGTVLAKHDDVAGLWVAGTKTECTEACKLSTGNMKIIWTNNGKQLDWFDNQQSEGREWMRRASQVKNVWIPYGE</sequence>
<dbReference type="InterPro" id="IPR029510">
    <property type="entry name" value="Ald_DH_CS_GLU"/>
</dbReference>
<comment type="similarity">
    <text evidence="1 3 5">Belongs to the aldehyde dehydrogenase family.</text>
</comment>
<protein>
    <submittedName>
        <fullName evidence="7">Aldehyde dehydrogenase</fullName>
    </submittedName>
</protein>